<gene>
    <name evidence="2" type="ORF">Lqui_2308</name>
</gene>
<feature type="region of interest" description="Disordered" evidence="1">
    <location>
        <begin position="1"/>
        <end position="116"/>
    </location>
</feature>
<feature type="compositionally biased region" description="Basic and acidic residues" evidence="1">
    <location>
        <begin position="47"/>
        <end position="57"/>
    </location>
</feature>
<keyword evidence="3" id="KW-1185">Reference proteome</keyword>
<evidence type="ECO:0000313" key="2">
    <source>
        <dbReference type="EMBL" id="KTD47867.1"/>
    </source>
</evidence>
<organism evidence="2 3">
    <name type="scientific">Legionella quinlivanii</name>
    <dbReference type="NCBI Taxonomy" id="45073"/>
    <lineage>
        <taxon>Bacteria</taxon>
        <taxon>Pseudomonadati</taxon>
        <taxon>Pseudomonadota</taxon>
        <taxon>Gammaproteobacteria</taxon>
        <taxon>Legionellales</taxon>
        <taxon>Legionellaceae</taxon>
        <taxon>Legionella</taxon>
    </lineage>
</organism>
<sequence>ADYDDFLLTKGLIKKEEPPVEKQEEVEDQKRPEILPAVAKAAGCSQKSDDLQKEKAVPRAANKKQAASSQPKQEDKGKQAAAPKAKPKETTASLSRKPVSLANTDKKSNSTLPFGPLVRSPAFFNPSSSSRITGITDGRGVLQAAPSTVPARVPETDPVYQKMKGFLDSVFGKSGNSALDRYFSCKDENCFLIMMSKDESKWRAFRRYLEEHESSLSQWFPLQKLFEIAPDSTKSRFETIARNPVGLQMLELIFSLVPIDRDVRSIFTTMCQVFFTDLKGLNWSEVTAENHFLMHLAGSADGISLFQTIVDSSFFPGMKLQDKSGNTFLHWAIENNREDLASIIISSRHAALPGGDRIIPGANPKVIFRVANNLNLTPLDLAKNKNAVNLLPLLEAREKRILEAEQRRASRWSPYPNLQVQPVSRILFPGDDLDQVLRELENKGPS</sequence>
<dbReference type="STRING" id="45073.Lqui_2308"/>
<dbReference type="EMBL" id="LNYS01000019">
    <property type="protein sequence ID" value="KTD47867.1"/>
    <property type="molecule type" value="Genomic_DNA"/>
</dbReference>
<dbReference type="RefSeq" id="WP_162264002.1">
    <property type="nucleotide sequence ID" value="NZ_LNYS01000019.1"/>
</dbReference>
<comment type="caution">
    <text evidence="2">The sequence shown here is derived from an EMBL/GenBank/DDBJ whole genome shotgun (WGS) entry which is preliminary data.</text>
</comment>
<dbReference type="Proteomes" id="UP000054618">
    <property type="component" value="Unassembled WGS sequence"/>
</dbReference>
<accession>A0A0W0XTE2</accession>
<evidence type="ECO:0000256" key="1">
    <source>
        <dbReference type="SAM" id="MobiDB-lite"/>
    </source>
</evidence>
<evidence type="ECO:0000313" key="3">
    <source>
        <dbReference type="Proteomes" id="UP000054618"/>
    </source>
</evidence>
<reference evidence="2 3" key="1">
    <citation type="submission" date="2015-11" db="EMBL/GenBank/DDBJ databases">
        <title>Genomic analysis of 38 Legionella species identifies large and diverse effector repertoires.</title>
        <authorList>
            <person name="Burstein D."/>
            <person name="Amaro F."/>
            <person name="Zusman T."/>
            <person name="Lifshitz Z."/>
            <person name="Cohen O."/>
            <person name="Gilbert J.A."/>
            <person name="Pupko T."/>
            <person name="Shuman H.A."/>
            <person name="Segal G."/>
        </authorList>
    </citation>
    <scope>NUCLEOTIDE SEQUENCE [LARGE SCALE GENOMIC DNA]</scope>
    <source>
        <strain evidence="2 3">CDC#1442-AUS-E</strain>
    </source>
</reference>
<proteinExistence type="predicted"/>
<name>A0A0W0XTE2_9GAMM</name>
<dbReference type="AlphaFoldDB" id="A0A0W0XTE2"/>
<feature type="compositionally biased region" description="Basic and acidic residues" evidence="1">
    <location>
        <begin position="13"/>
        <end position="33"/>
    </location>
</feature>
<protein>
    <submittedName>
        <fullName evidence="2">Uncharacterized protein</fullName>
    </submittedName>
</protein>
<feature type="non-terminal residue" evidence="2">
    <location>
        <position position="1"/>
    </location>
</feature>
<dbReference type="PATRIC" id="fig|45073.5.peg.2438"/>
<dbReference type="Gene3D" id="1.25.40.20">
    <property type="entry name" value="Ankyrin repeat-containing domain"/>
    <property type="match status" value="1"/>
</dbReference>
<dbReference type="SUPFAM" id="SSF48403">
    <property type="entry name" value="Ankyrin repeat"/>
    <property type="match status" value="1"/>
</dbReference>
<dbReference type="InterPro" id="IPR036770">
    <property type="entry name" value="Ankyrin_rpt-contain_sf"/>
</dbReference>